<proteinExistence type="predicted"/>
<organism evidence="1 2">
    <name type="scientific">Vespula squamosa</name>
    <name type="common">Southern yellow jacket</name>
    <name type="synonym">Wasp</name>
    <dbReference type="NCBI Taxonomy" id="30214"/>
    <lineage>
        <taxon>Eukaryota</taxon>
        <taxon>Metazoa</taxon>
        <taxon>Ecdysozoa</taxon>
        <taxon>Arthropoda</taxon>
        <taxon>Hexapoda</taxon>
        <taxon>Insecta</taxon>
        <taxon>Pterygota</taxon>
        <taxon>Neoptera</taxon>
        <taxon>Endopterygota</taxon>
        <taxon>Hymenoptera</taxon>
        <taxon>Apocrita</taxon>
        <taxon>Aculeata</taxon>
        <taxon>Vespoidea</taxon>
        <taxon>Vespidae</taxon>
        <taxon>Vespinae</taxon>
        <taxon>Vespula</taxon>
    </lineage>
</organism>
<accession>A0ABD2AHR5</accession>
<sequence>MDLEDLKKMTRRREIHFTKVSCVFIVLTDAVEDNNQEQFADTMAVEQRLAASRQNILEEGSKKMNHRFDLNSNRSKSLDTIILQKHLQNDALSNDLVEDKLNGTITVPLNRNDECNVDDDHADGRADLDKGASPAIIENEEKWKKETVGELENVPRSTFDFLLDYITEPNIETPLEGCGQASLIFCRQTTSSAIG</sequence>
<dbReference type="Proteomes" id="UP001607302">
    <property type="component" value="Unassembled WGS sequence"/>
</dbReference>
<evidence type="ECO:0000313" key="1">
    <source>
        <dbReference type="EMBL" id="KAL2720168.1"/>
    </source>
</evidence>
<evidence type="ECO:0000313" key="2">
    <source>
        <dbReference type="Proteomes" id="UP001607302"/>
    </source>
</evidence>
<dbReference type="EMBL" id="JAUDFV010000147">
    <property type="protein sequence ID" value="KAL2720168.1"/>
    <property type="molecule type" value="Genomic_DNA"/>
</dbReference>
<gene>
    <name evidence="1" type="ORF">V1478_010434</name>
</gene>
<comment type="caution">
    <text evidence="1">The sequence shown here is derived from an EMBL/GenBank/DDBJ whole genome shotgun (WGS) entry which is preliminary data.</text>
</comment>
<reference evidence="1 2" key="1">
    <citation type="journal article" date="2024" name="Ann. Entomol. Soc. Am.">
        <title>Genomic analyses of the southern and eastern yellowjacket wasps (Hymenoptera: Vespidae) reveal evolutionary signatures of social life.</title>
        <authorList>
            <person name="Catto M.A."/>
            <person name="Caine P.B."/>
            <person name="Orr S.E."/>
            <person name="Hunt B.G."/>
            <person name="Goodisman M.A.D."/>
        </authorList>
    </citation>
    <scope>NUCLEOTIDE SEQUENCE [LARGE SCALE GENOMIC DNA]</scope>
    <source>
        <strain evidence="1">233</strain>
        <tissue evidence="1">Head and thorax</tissue>
    </source>
</reference>
<protein>
    <submittedName>
        <fullName evidence="1">Uncharacterized protein</fullName>
    </submittedName>
</protein>
<keyword evidence="2" id="KW-1185">Reference proteome</keyword>
<dbReference type="AlphaFoldDB" id="A0ABD2AHR5"/>
<name>A0ABD2AHR5_VESSQ</name>